<dbReference type="InterPro" id="IPR028087">
    <property type="entry name" value="Tad_N"/>
</dbReference>
<accession>A0ABU5I0Q0</accession>
<comment type="caution">
    <text evidence="4">The sequence shown here is derived from an EMBL/GenBank/DDBJ whole genome shotgun (WGS) entry which is preliminary data.</text>
</comment>
<protein>
    <submittedName>
        <fullName evidence="4">VWA domain-containing protein</fullName>
    </submittedName>
</protein>
<dbReference type="EMBL" id="JAXLPB010000002">
    <property type="protein sequence ID" value="MDY8108962.1"/>
    <property type="molecule type" value="Genomic_DNA"/>
</dbReference>
<dbReference type="CDD" id="cd00198">
    <property type="entry name" value="vWFA"/>
    <property type="match status" value="1"/>
</dbReference>
<feature type="domain" description="VWFA" evidence="3">
    <location>
        <begin position="159"/>
        <end position="221"/>
    </location>
</feature>
<gene>
    <name evidence="4" type="ORF">U0C82_07360</name>
</gene>
<evidence type="ECO:0000256" key="2">
    <source>
        <dbReference type="SAM" id="Phobius"/>
    </source>
</evidence>
<dbReference type="SUPFAM" id="SSF53300">
    <property type="entry name" value="vWA-like"/>
    <property type="match status" value="1"/>
</dbReference>
<dbReference type="InterPro" id="IPR002035">
    <property type="entry name" value="VWF_A"/>
</dbReference>
<keyword evidence="2" id="KW-1133">Transmembrane helix</keyword>
<dbReference type="InterPro" id="IPR036465">
    <property type="entry name" value="vWFA_dom_sf"/>
</dbReference>
<dbReference type="Proteomes" id="UP001294412">
    <property type="component" value="Unassembled WGS sequence"/>
</dbReference>
<dbReference type="Pfam" id="PF00092">
    <property type="entry name" value="VWA"/>
    <property type="match status" value="1"/>
</dbReference>
<keyword evidence="5" id="KW-1185">Reference proteome</keyword>
<dbReference type="RefSeq" id="WP_322186425.1">
    <property type="nucleotide sequence ID" value="NZ_JAXLPB010000002.1"/>
</dbReference>
<dbReference type="PROSITE" id="PS50234">
    <property type="entry name" value="VWFA"/>
    <property type="match status" value="2"/>
</dbReference>
<dbReference type="Gene3D" id="3.40.50.410">
    <property type="entry name" value="von Willebrand factor, type A domain"/>
    <property type="match status" value="2"/>
</dbReference>
<organism evidence="4 5">
    <name type="scientific">Fulvimarina uroteuthidis</name>
    <dbReference type="NCBI Taxonomy" id="3098149"/>
    <lineage>
        <taxon>Bacteria</taxon>
        <taxon>Pseudomonadati</taxon>
        <taxon>Pseudomonadota</taxon>
        <taxon>Alphaproteobacteria</taxon>
        <taxon>Hyphomicrobiales</taxon>
        <taxon>Aurantimonadaceae</taxon>
        <taxon>Fulvimarina</taxon>
    </lineage>
</organism>
<dbReference type="SMART" id="SM00327">
    <property type="entry name" value="VWA"/>
    <property type="match status" value="1"/>
</dbReference>
<evidence type="ECO:0000256" key="1">
    <source>
        <dbReference type="SAM" id="MobiDB-lite"/>
    </source>
</evidence>
<proteinExistence type="predicted"/>
<feature type="domain" description="VWFA" evidence="3">
    <location>
        <begin position="368"/>
        <end position="490"/>
    </location>
</feature>
<reference evidence="4 5" key="1">
    <citation type="submission" date="2023-12" db="EMBL/GenBank/DDBJ databases">
        <title>Description of Novel Strain Fulvimarina sp. 2208YS6-2-32 isolated from Uroteuthis (Photololigo) edulis.</title>
        <authorList>
            <person name="Park J.-S."/>
        </authorList>
    </citation>
    <scope>NUCLEOTIDE SEQUENCE [LARGE SCALE GENOMIC DNA]</scope>
    <source>
        <strain evidence="4 5">2208YS6-2-32</strain>
    </source>
</reference>
<sequence>MLNLESNSMLSYLKKTTRHVLDAAVSKSMTFRSDTHGNFATITALCLVPLILVAGGAVEFAALHHKKQEMQNAADVAALAAASRVKATLAEREALAHGVFRQNVSQTGEAFSGMLSENDGVFSYSASATLPNRFLKFANIDAFDINVVAQASSDQSTYDIVFVLDNSGSMKGERMQELKAAVGEFLGAFEDSDDAVQVALVPFHNAVRLSDLNLSRSETNLEFIDCRLLAPSAGLDEMHRSLCGGGHRGFYVASSAAYVTEDGKNKANVYTASILNGRTTIRAGEAICKDRQTRNRGDQCLDFHVTRPSSFVVYDQPSKQDCVIDRDQPFDTTNDAPDRKGRKYPTSRCDVAEIGEVRPLNANLDLVLNQVQALTANGATNLTIGVQWGMEALSSTSPLTGRRAESDAFMVILSDGMNTRNRWHQGNTSAINERTIAACRHARGLNPPISIYAVNLVEGDPAVLTQCASKPEQYFSVTTASELRGVFADIAGRIKGVRLTQ</sequence>
<feature type="region of interest" description="Disordered" evidence="1">
    <location>
        <begin position="324"/>
        <end position="345"/>
    </location>
</feature>
<evidence type="ECO:0000313" key="4">
    <source>
        <dbReference type="EMBL" id="MDY8108962.1"/>
    </source>
</evidence>
<keyword evidence="2" id="KW-0472">Membrane</keyword>
<evidence type="ECO:0000259" key="3">
    <source>
        <dbReference type="PROSITE" id="PS50234"/>
    </source>
</evidence>
<dbReference type="Pfam" id="PF13400">
    <property type="entry name" value="Tad"/>
    <property type="match status" value="1"/>
</dbReference>
<name>A0ABU5I0Q0_9HYPH</name>
<evidence type="ECO:0000313" key="5">
    <source>
        <dbReference type="Proteomes" id="UP001294412"/>
    </source>
</evidence>
<feature type="transmembrane region" description="Helical" evidence="2">
    <location>
        <begin position="39"/>
        <end position="63"/>
    </location>
</feature>
<keyword evidence="2" id="KW-0812">Transmembrane</keyword>